<dbReference type="SMART" id="SM00698">
    <property type="entry name" value="MORN"/>
    <property type="match status" value="7"/>
</dbReference>
<keyword evidence="3" id="KW-0418">Kinase</keyword>
<feature type="transmembrane region" description="Helical" evidence="2">
    <location>
        <begin position="54"/>
        <end position="74"/>
    </location>
</feature>
<dbReference type="EMBL" id="KZ503084">
    <property type="protein sequence ID" value="PKU68539.1"/>
    <property type="molecule type" value="Genomic_DNA"/>
</dbReference>
<reference evidence="3 4" key="2">
    <citation type="journal article" date="2017" name="Nature">
        <title>The Apostasia genome and the evolution of orchids.</title>
        <authorList>
            <person name="Zhang G.Q."/>
            <person name="Liu K.W."/>
            <person name="Li Z."/>
            <person name="Lohaus R."/>
            <person name="Hsiao Y.Y."/>
            <person name="Niu S.C."/>
            <person name="Wang J.Y."/>
            <person name="Lin Y.C."/>
            <person name="Xu Q."/>
            <person name="Chen L.J."/>
            <person name="Yoshida K."/>
            <person name="Fujiwara S."/>
            <person name="Wang Z.W."/>
            <person name="Zhang Y.Q."/>
            <person name="Mitsuda N."/>
            <person name="Wang M."/>
            <person name="Liu G.H."/>
            <person name="Pecoraro L."/>
            <person name="Huang H.X."/>
            <person name="Xiao X.J."/>
            <person name="Lin M."/>
            <person name="Wu X.Y."/>
            <person name="Wu W.L."/>
            <person name="Chen Y.Y."/>
            <person name="Chang S.B."/>
            <person name="Sakamoto S."/>
            <person name="Ohme-Takagi M."/>
            <person name="Yagi M."/>
            <person name="Zeng S.J."/>
            <person name="Shen C.Y."/>
            <person name="Yeh C.M."/>
            <person name="Luo Y.B."/>
            <person name="Tsai W.C."/>
            <person name="Van de Peer Y."/>
            <person name="Liu Z.J."/>
        </authorList>
    </citation>
    <scope>NUCLEOTIDE SEQUENCE [LARGE SCALE GENOMIC DNA]</scope>
    <source>
        <tissue evidence="3">The whole plant</tissue>
    </source>
</reference>
<dbReference type="SUPFAM" id="SSF82185">
    <property type="entry name" value="Histone H3 K4-specific methyltransferase SET7/9 N-terminal domain"/>
    <property type="match status" value="1"/>
</dbReference>
<dbReference type="FunFam" id="2.20.110.10:FF:000002">
    <property type="entry name" value="Phosphatidylinositol 4-phosphate 5-kinase 8"/>
    <property type="match status" value="2"/>
</dbReference>
<feature type="transmembrane region" description="Helical" evidence="2">
    <location>
        <begin position="80"/>
        <end position="98"/>
    </location>
</feature>
<protein>
    <submittedName>
        <fullName evidence="3">Phosphatidylinositol 4-phosphate 5-kinase 1</fullName>
    </submittedName>
</protein>
<dbReference type="GO" id="GO:0016301">
    <property type="term" value="F:kinase activity"/>
    <property type="evidence" value="ECO:0007669"/>
    <property type="project" value="UniProtKB-KW"/>
</dbReference>
<keyword evidence="2" id="KW-0812">Transmembrane</keyword>
<keyword evidence="2" id="KW-0472">Membrane</keyword>
<dbReference type="Gene3D" id="2.20.110.10">
    <property type="entry name" value="Histone H3 K4-specific methyltransferase SET7/9 N-terminal domain"/>
    <property type="match status" value="4"/>
</dbReference>
<evidence type="ECO:0000313" key="4">
    <source>
        <dbReference type="Proteomes" id="UP000233837"/>
    </source>
</evidence>
<evidence type="ECO:0000256" key="2">
    <source>
        <dbReference type="SAM" id="Phobius"/>
    </source>
</evidence>
<dbReference type="OrthoDB" id="437960at2759"/>
<dbReference type="Pfam" id="PF02493">
    <property type="entry name" value="MORN"/>
    <property type="match status" value="7"/>
</dbReference>
<dbReference type="GO" id="GO:0016020">
    <property type="term" value="C:membrane"/>
    <property type="evidence" value="ECO:0007669"/>
    <property type="project" value="UniProtKB-ARBA"/>
</dbReference>
<keyword evidence="4" id="KW-1185">Reference proteome</keyword>
<dbReference type="Proteomes" id="UP000233837">
    <property type="component" value="Unassembled WGS sequence"/>
</dbReference>
<dbReference type="PANTHER" id="PTHR23084">
    <property type="entry name" value="PHOSPHATIDYLINOSITOL-4-PHOSPHATE 5-KINASE RELATED"/>
    <property type="match status" value="1"/>
</dbReference>
<dbReference type="STRING" id="906689.A0A2I0VYS3"/>
<dbReference type="InterPro" id="IPR003409">
    <property type="entry name" value="MORN"/>
</dbReference>
<reference evidence="3 4" key="1">
    <citation type="journal article" date="2016" name="Sci. Rep.">
        <title>The Dendrobium catenatum Lindl. genome sequence provides insights into polysaccharide synthase, floral development and adaptive evolution.</title>
        <authorList>
            <person name="Zhang G.Q."/>
            <person name="Xu Q."/>
            <person name="Bian C."/>
            <person name="Tsai W.C."/>
            <person name="Yeh C.M."/>
            <person name="Liu K.W."/>
            <person name="Yoshida K."/>
            <person name="Zhang L.S."/>
            <person name="Chang S.B."/>
            <person name="Chen F."/>
            <person name="Shi Y."/>
            <person name="Su Y.Y."/>
            <person name="Zhang Y.Q."/>
            <person name="Chen L.J."/>
            <person name="Yin Y."/>
            <person name="Lin M."/>
            <person name="Huang H."/>
            <person name="Deng H."/>
            <person name="Wang Z.W."/>
            <person name="Zhu S.L."/>
            <person name="Zhao X."/>
            <person name="Deng C."/>
            <person name="Niu S.C."/>
            <person name="Huang J."/>
            <person name="Wang M."/>
            <person name="Liu G.H."/>
            <person name="Yang H.J."/>
            <person name="Xiao X.J."/>
            <person name="Hsiao Y.Y."/>
            <person name="Wu W.L."/>
            <person name="Chen Y.Y."/>
            <person name="Mitsuda N."/>
            <person name="Ohme-Takagi M."/>
            <person name="Luo Y.B."/>
            <person name="Van de Peer Y."/>
            <person name="Liu Z.J."/>
        </authorList>
    </citation>
    <scope>NUCLEOTIDE SEQUENCE [LARGE SCALE GENOMIC DNA]</scope>
    <source>
        <tissue evidence="3">The whole plant</tissue>
    </source>
</reference>
<name>A0A2I0VYS3_9ASPA</name>
<keyword evidence="3" id="KW-0808">Transferase</keyword>
<keyword evidence="1" id="KW-0677">Repeat</keyword>
<organism evidence="3 4">
    <name type="scientific">Dendrobium catenatum</name>
    <dbReference type="NCBI Taxonomy" id="906689"/>
    <lineage>
        <taxon>Eukaryota</taxon>
        <taxon>Viridiplantae</taxon>
        <taxon>Streptophyta</taxon>
        <taxon>Embryophyta</taxon>
        <taxon>Tracheophyta</taxon>
        <taxon>Spermatophyta</taxon>
        <taxon>Magnoliopsida</taxon>
        <taxon>Liliopsida</taxon>
        <taxon>Asparagales</taxon>
        <taxon>Orchidaceae</taxon>
        <taxon>Epidendroideae</taxon>
        <taxon>Malaxideae</taxon>
        <taxon>Dendrobiinae</taxon>
        <taxon>Dendrobium</taxon>
    </lineage>
</organism>
<dbReference type="PANTHER" id="PTHR23084:SF176">
    <property type="entry name" value="HISTONE H3 K4-SPECIFIC METHYLTRANSFERASE SET7_9 FAMILY PROTEIN"/>
    <property type="match status" value="1"/>
</dbReference>
<keyword evidence="2" id="KW-1133">Transmembrane helix</keyword>
<proteinExistence type="predicted"/>
<evidence type="ECO:0000313" key="3">
    <source>
        <dbReference type="EMBL" id="PKU68539.1"/>
    </source>
</evidence>
<dbReference type="AlphaFoldDB" id="A0A2I0VYS3"/>
<accession>A0A2I0VYS3</accession>
<sequence length="372" mass="41640">MHSAEPILCGYYCKLSCSDQRASARREEIEMRNLSSFLRSSAHSLSSLNEVLSANYHVLPLIFLTVLIFLYLYFCDEPLSIRNLCLAFVAAFIAVKKFRLFLPRRRRDSVQWFIGDVESPIPASGGRINDKQGVELYPNGDSYEGEFHLGKCNGSGVYDFFKQGRYEGDWVDGKHDGYGIERWAQGIRYQGHYRRGLQNGFGVCQFYKGGNYAGEWVAGKIHGRGVQSCSDGSYYVGEFKFGVKHGLGFYQFRNGDRYAGEYFNGMMNGFGIYHFANGHCYEGSWHEGTQQGFGTYTFANGKTTSGEWDCGTLKKPLSPSHPHVHRSVQCGRKAAESAILLPRVEEQVNKAVAAANRAATAARVAAIKAARY</sequence>
<gene>
    <name evidence="3" type="primary">PIP5K1</name>
    <name evidence="3" type="ORF">MA16_Dca016471</name>
</gene>
<evidence type="ECO:0000256" key="1">
    <source>
        <dbReference type="ARBA" id="ARBA00022737"/>
    </source>
</evidence>